<proteinExistence type="predicted"/>
<dbReference type="OrthoDB" id="1254615at2"/>
<comment type="caution">
    <text evidence="2">The sequence shown here is derived from an EMBL/GenBank/DDBJ whole genome shotgun (WGS) entry which is preliminary data.</text>
</comment>
<protein>
    <submittedName>
        <fullName evidence="2">Nuclear transport factor 2 family protein</fullName>
    </submittedName>
</protein>
<name>A0A3A9YHT2_9ACTN</name>
<dbReference type="Proteomes" id="UP000272474">
    <property type="component" value="Unassembled WGS sequence"/>
</dbReference>
<gene>
    <name evidence="2" type="ORF">D7294_29915</name>
</gene>
<dbReference type="AlphaFoldDB" id="A0A3A9YHT2"/>
<accession>A0A3A9YHT2</accession>
<organism evidence="2 3">
    <name type="scientific">Streptomyces hoynatensis</name>
    <dbReference type="NCBI Taxonomy" id="1141874"/>
    <lineage>
        <taxon>Bacteria</taxon>
        <taxon>Bacillati</taxon>
        <taxon>Actinomycetota</taxon>
        <taxon>Actinomycetes</taxon>
        <taxon>Kitasatosporales</taxon>
        <taxon>Streptomycetaceae</taxon>
        <taxon>Streptomyces</taxon>
    </lineage>
</organism>
<keyword evidence="3" id="KW-1185">Reference proteome</keyword>
<evidence type="ECO:0000313" key="3">
    <source>
        <dbReference type="Proteomes" id="UP000272474"/>
    </source>
</evidence>
<evidence type="ECO:0000313" key="2">
    <source>
        <dbReference type="EMBL" id="RKN36695.1"/>
    </source>
</evidence>
<feature type="domain" description="SnoaL-like" evidence="1">
    <location>
        <begin position="33"/>
        <end position="151"/>
    </location>
</feature>
<dbReference type="Gene3D" id="3.10.450.50">
    <property type="match status" value="1"/>
</dbReference>
<dbReference type="InterPro" id="IPR037401">
    <property type="entry name" value="SnoaL-like"/>
</dbReference>
<sequence length="170" mass="18985">MATSLTATPPAGIAPATPVAPAASAAASVLGEPEVHRLVQAWLEARDAGLPAQQVLEHLAPLGLVVHFPQVTLRGRDEFRDWYVRTKRRFPQERHEVEQAEIRLTSPLHADVSVRLRWQLWRPQEPDGWIGVEATQHWSVVLRAGAVRLRTLDMDRAQLLPDSAPLDLIR</sequence>
<reference evidence="2 3" key="1">
    <citation type="journal article" date="2014" name="Int. J. Syst. Evol. Microbiol.">
        <title>Streptomyces hoynatensis sp. nov., isolated from deep marine sediment.</title>
        <authorList>
            <person name="Veyisoglu A."/>
            <person name="Sahin N."/>
        </authorList>
    </citation>
    <scope>NUCLEOTIDE SEQUENCE [LARGE SCALE GENOMIC DNA]</scope>
    <source>
        <strain evidence="2 3">KCTC 29097</strain>
    </source>
</reference>
<dbReference type="RefSeq" id="WP_120684952.1">
    <property type="nucleotide sequence ID" value="NZ_RBAL01000032.1"/>
</dbReference>
<dbReference type="Pfam" id="PF13577">
    <property type="entry name" value="SnoaL_4"/>
    <property type="match status" value="1"/>
</dbReference>
<dbReference type="EMBL" id="RBAL01000032">
    <property type="protein sequence ID" value="RKN36695.1"/>
    <property type="molecule type" value="Genomic_DNA"/>
</dbReference>
<evidence type="ECO:0000259" key="1">
    <source>
        <dbReference type="Pfam" id="PF13577"/>
    </source>
</evidence>
<dbReference type="InterPro" id="IPR032710">
    <property type="entry name" value="NTF2-like_dom_sf"/>
</dbReference>
<dbReference type="SUPFAM" id="SSF54427">
    <property type="entry name" value="NTF2-like"/>
    <property type="match status" value="1"/>
</dbReference>